<dbReference type="GO" id="GO:0000287">
    <property type="term" value="F:magnesium ion binding"/>
    <property type="evidence" value="ECO:0007669"/>
    <property type="project" value="TreeGrafter"/>
</dbReference>
<dbReference type="SUPFAM" id="SSF51645">
    <property type="entry name" value="Malate synthase G"/>
    <property type="match status" value="1"/>
</dbReference>
<feature type="non-terminal residue" evidence="2">
    <location>
        <position position="153"/>
    </location>
</feature>
<gene>
    <name evidence="2" type="ORF">METZ01_LOCUS165076</name>
</gene>
<accession>A0A382BG11</accession>
<dbReference type="Pfam" id="PF20656">
    <property type="entry name" value="MS_N"/>
    <property type="match status" value="1"/>
</dbReference>
<feature type="domain" description="Malate synthase N-terminal" evidence="1">
    <location>
        <begin position="17"/>
        <end position="72"/>
    </location>
</feature>
<dbReference type="InterPro" id="IPR006253">
    <property type="entry name" value="Malate_synthG"/>
</dbReference>
<dbReference type="GO" id="GO:0005829">
    <property type="term" value="C:cytosol"/>
    <property type="evidence" value="ECO:0007669"/>
    <property type="project" value="TreeGrafter"/>
</dbReference>
<evidence type="ECO:0000313" key="2">
    <source>
        <dbReference type="EMBL" id="SVB12222.1"/>
    </source>
</evidence>
<dbReference type="PANTHER" id="PTHR42739:SF1">
    <property type="entry name" value="MALATE SYNTHASE G"/>
    <property type="match status" value="1"/>
</dbReference>
<evidence type="ECO:0000259" key="1">
    <source>
        <dbReference type="Pfam" id="PF20656"/>
    </source>
</evidence>
<dbReference type="Gene3D" id="3.20.20.360">
    <property type="entry name" value="Malate synthase, domain 3"/>
    <property type="match status" value="1"/>
</dbReference>
<dbReference type="EMBL" id="UINC01029462">
    <property type="protein sequence ID" value="SVB12222.1"/>
    <property type="molecule type" value="Genomic_DNA"/>
</dbReference>
<name>A0A382BG11_9ZZZZ</name>
<dbReference type="GO" id="GO:0004474">
    <property type="term" value="F:malate synthase activity"/>
    <property type="evidence" value="ECO:0007669"/>
    <property type="project" value="InterPro"/>
</dbReference>
<sequence length="153" mass="17409">MAKKYISQGQLSIASELLDFVNNELLPGTNVTKENFWSGLDKSAHELAPKNRKLLEFRENLQKKIDIWHRDKKGEKIDIKEYSNFLIEIGYLKKEGEKFQIETKNVDSEISSIAGPQLVVPVMNARYSLNAANARWGSLYNALYGTDVISESN</sequence>
<protein>
    <recommendedName>
        <fullName evidence="1">Malate synthase N-terminal domain-containing protein</fullName>
    </recommendedName>
</protein>
<dbReference type="InterPro" id="IPR011076">
    <property type="entry name" value="Malate_synth_sf"/>
</dbReference>
<organism evidence="2">
    <name type="scientific">marine metagenome</name>
    <dbReference type="NCBI Taxonomy" id="408172"/>
    <lineage>
        <taxon>unclassified sequences</taxon>
        <taxon>metagenomes</taxon>
        <taxon>ecological metagenomes</taxon>
    </lineage>
</organism>
<dbReference type="AlphaFoldDB" id="A0A382BG11"/>
<proteinExistence type="predicted"/>
<dbReference type="PANTHER" id="PTHR42739">
    <property type="entry name" value="MALATE SYNTHASE G"/>
    <property type="match status" value="1"/>
</dbReference>
<reference evidence="2" key="1">
    <citation type="submission" date="2018-05" db="EMBL/GenBank/DDBJ databases">
        <authorList>
            <person name="Lanie J.A."/>
            <person name="Ng W.-L."/>
            <person name="Kazmierczak K.M."/>
            <person name="Andrzejewski T.M."/>
            <person name="Davidsen T.M."/>
            <person name="Wayne K.J."/>
            <person name="Tettelin H."/>
            <person name="Glass J.I."/>
            <person name="Rusch D."/>
            <person name="Podicherti R."/>
            <person name="Tsui H.-C.T."/>
            <person name="Winkler M.E."/>
        </authorList>
    </citation>
    <scope>NUCLEOTIDE SEQUENCE</scope>
</reference>
<dbReference type="InterPro" id="IPR046363">
    <property type="entry name" value="MS_N_TIM-barrel_dom"/>
</dbReference>
<dbReference type="InterPro" id="IPR048356">
    <property type="entry name" value="MS_N"/>
</dbReference>
<dbReference type="GO" id="GO:0006097">
    <property type="term" value="P:glyoxylate cycle"/>
    <property type="evidence" value="ECO:0007669"/>
    <property type="project" value="InterPro"/>
</dbReference>
<dbReference type="GO" id="GO:0009436">
    <property type="term" value="P:glyoxylate catabolic process"/>
    <property type="evidence" value="ECO:0007669"/>
    <property type="project" value="TreeGrafter"/>
</dbReference>